<dbReference type="GO" id="GO:0005886">
    <property type="term" value="C:plasma membrane"/>
    <property type="evidence" value="ECO:0007669"/>
    <property type="project" value="UniProtKB-SubCell"/>
</dbReference>
<name>K1U4S5_9ZZZZ</name>
<reference evidence="10" key="1">
    <citation type="journal article" date="2013" name="Environ. Microbiol.">
        <title>Microbiota from the distal guts of lean and obese adolescents exhibit partial functional redundancy besides clear differences in community structure.</title>
        <authorList>
            <person name="Ferrer M."/>
            <person name="Ruiz A."/>
            <person name="Lanza F."/>
            <person name="Haange S.B."/>
            <person name="Oberbach A."/>
            <person name="Till H."/>
            <person name="Bargiela R."/>
            <person name="Campoy C."/>
            <person name="Segura M.T."/>
            <person name="Richter M."/>
            <person name="von Bergen M."/>
            <person name="Seifert J."/>
            <person name="Suarez A."/>
        </authorList>
    </citation>
    <scope>NUCLEOTIDE SEQUENCE</scope>
</reference>
<keyword evidence="4" id="KW-1003">Cell membrane</keyword>
<feature type="non-terminal residue" evidence="10">
    <location>
        <position position="397"/>
    </location>
</feature>
<dbReference type="Pfam" id="PF02386">
    <property type="entry name" value="TrkH"/>
    <property type="match status" value="2"/>
</dbReference>
<evidence type="ECO:0000256" key="7">
    <source>
        <dbReference type="ARBA" id="ARBA00023065"/>
    </source>
</evidence>
<comment type="similarity">
    <text evidence="2">Belongs to the TrkH potassium transport family.</text>
</comment>
<evidence type="ECO:0000256" key="3">
    <source>
        <dbReference type="ARBA" id="ARBA00022448"/>
    </source>
</evidence>
<feature type="transmembrane region" description="Helical" evidence="9">
    <location>
        <begin position="314"/>
        <end position="341"/>
    </location>
</feature>
<evidence type="ECO:0000256" key="2">
    <source>
        <dbReference type="ARBA" id="ARBA00009137"/>
    </source>
</evidence>
<evidence type="ECO:0000256" key="1">
    <source>
        <dbReference type="ARBA" id="ARBA00004651"/>
    </source>
</evidence>
<keyword evidence="6 9" id="KW-1133">Transmembrane helix</keyword>
<evidence type="ECO:0000256" key="6">
    <source>
        <dbReference type="ARBA" id="ARBA00022989"/>
    </source>
</evidence>
<feature type="transmembrane region" description="Helical" evidence="9">
    <location>
        <begin position="165"/>
        <end position="184"/>
    </location>
</feature>
<evidence type="ECO:0000256" key="5">
    <source>
        <dbReference type="ARBA" id="ARBA00022692"/>
    </source>
</evidence>
<keyword evidence="5 9" id="KW-0812">Transmembrane</keyword>
<dbReference type="PANTHER" id="PTHR32024">
    <property type="entry name" value="TRK SYSTEM POTASSIUM UPTAKE PROTEIN TRKG-RELATED"/>
    <property type="match status" value="1"/>
</dbReference>
<evidence type="ECO:0000256" key="9">
    <source>
        <dbReference type="SAM" id="Phobius"/>
    </source>
</evidence>
<dbReference type="EMBL" id="AJWY01001088">
    <property type="protein sequence ID" value="EKC80262.1"/>
    <property type="molecule type" value="Genomic_DNA"/>
</dbReference>
<evidence type="ECO:0000313" key="10">
    <source>
        <dbReference type="EMBL" id="EKC80262.1"/>
    </source>
</evidence>
<evidence type="ECO:0000256" key="8">
    <source>
        <dbReference type="ARBA" id="ARBA00023136"/>
    </source>
</evidence>
<organism evidence="10">
    <name type="scientific">human gut metagenome</name>
    <dbReference type="NCBI Taxonomy" id="408170"/>
    <lineage>
        <taxon>unclassified sequences</taxon>
        <taxon>metagenomes</taxon>
        <taxon>organismal metagenomes</taxon>
    </lineage>
</organism>
<dbReference type="GO" id="GO:0030001">
    <property type="term" value="P:metal ion transport"/>
    <property type="evidence" value="ECO:0007669"/>
    <property type="project" value="UniProtKB-ARBA"/>
</dbReference>
<feature type="transmembrane region" description="Helical" evidence="9">
    <location>
        <begin position="112"/>
        <end position="130"/>
    </location>
</feature>
<feature type="transmembrane region" description="Helical" evidence="9">
    <location>
        <begin position="50"/>
        <end position="71"/>
    </location>
</feature>
<keyword evidence="7" id="KW-0406">Ion transport</keyword>
<protein>
    <submittedName>
        <fullName evidence="10">Trk system potassium uptake protein TrkH</fullName>
    </submittedName>
</protein>
<feature type="transmembrane region" description="Helical" evidence="9">
    <location>
        <begin position="189"/>
        <end position="207"/>
    </location>
</feature>
<proteinExistence type="inferred from homology"/>
<feature type="transmembrane region" description="Helical" evidence="9">
    <location>
        <begin position="219"/>
        <end position="242"/>
    </location>
</feature>
<gene>
    <name evidence="10" type="ORF">LEA_01567</name>
</gene>
<sequence>MLPPLFISIYDGVDVAAKAFLYTIGILIAVSAFLWLICRKAKRGFYAQEGIVCVGLGWIFLSLFGALPFFISGEIPFYIDAFFEMVSGFTTTGASIVPVVEDLSRGILYWRSFSHWLGGMGVLVFLLAIVPSNSKSGGSRLHLLKAESPGPDVGKLVPKMRDTAMILYVLYIALTLLNILFLLAGKMPLFDALCTAFGTAGTGGFGIKNDSIAGYSIYIQWVCTVFMMLFGVNFNCYYLLIMRQFKALFKNEEIRCYFGISIMSAALIAVDIRKIYPTIHETIRHACFQVASIMTTTGFATTDFDTWPSFSKTILLTLMVIGACAGSTGGGLKCARVLLLFKNLRRNIHKILHPRRVQVVHVDGTPVDEKIINGTSVYATKMLELPGVTFMFSMVEM</sequence>
<keyword evidence="3" id="KW-0813">Transport</keyword>
<feature type="transmembrane region" description="Helical" evidence="9">
    <location>
        <begin position="77"/>
        <end position="100"/>
    </location>
</feature>
<evidence type="ECO:0000256" key="4">
    <source>
        <dbReference type="ARBA" id="ARBA00022475"/>
    </source>
</evidence>
<dbReference type="GO" id="GO:0008324">
    <property type="term" value="F:monoatomic cation transmembrane transporter activity"/>
    <property type="evidence" value="ECO:0007669"/>
    <property type="project" value="InterPro"/>
</dbReference>
<dbReference type="InterPro" id="IPR003445">
    <property type="entry name" value="Cat_transpt"/>
</dbReference>
<accession>K1U4S5</accession>
<comment type="subcellular location">
    <subcellularLocation>
        <location evidence="1">Cell membrane</location>
        <topology evidence="1">Multi-pass membrane protein</topology>
    </subcellularLocation>
</comment>
<keyword evidence="8 9" id="KW-0472">Membrane</keyword>
<feature type="transmembrane region" description="Helical" evidence="9">
    <location>
        <begin position="254"/>
        <end position="272"/>
    </location>
</feature>
<dbReference type="AlphaFoldDB" id="K1U4S5"/>
<comment type="caution">
    <text evidence="10">The sequence shown here is derived from an EMBL/GenBank/DDBJ whole genome shotgun (WGS) entry which is preliminary data.</text>
</comment>
<feature type="transmembrane region" description="Helical" evidence="9">
    <location>
        <begin position="20"/>
        <end position="38"/>
    </location>
</feature>
<dbReference type="PANTHER" id="PTHR32024:SF2">
    <property type="entry name" value="TRK SYSTEM POTASSIUM UPTAKE PROTEIN TRKG-RELATED"/>
    <property type="match status" value="1"/>
</dbReference>